<evidence type="ECO:0008006" key="4">
    <source>
        <dbReference type="Google" id="ProtNLM"/>
    </source>
</evidence>
<gene>
    <name evidence="2" type="ORF">EDD19_11554</name>
</gene>
<reference evidence="2 3" key="1">
    <citation type="submission" date="2019-03" db="EMBL/GenBank/DDBJ databases">
        <title>Root nodule microbial communities of legume samples collected from USA, Mexico and Botswana.</title>
        <authorList>
            <person name="Hirsch A."/>
        </authorList>
    </citation>
    <scope>NUCLEOTIDE SEQUENCE [LARGE SCALE GENOMIC DNA]</scope>
    <source>
        <strain evidence="2 3">55</strain>
    </source>
</reference>
<evidence type="ECO:0000313" key="2">
    <source>
        <dbReference type="EMBL" id="TCW23127.1"/>
    </source>
</evidence>
<protein>
    <recommendedName>
        <fullName evidence="4">Uracil-DNA glycosylase</fullName>
    </recommendedName>
</protein>
<dbReference type="InterPro" id="IPR036895">
    <property type="entry name" value="Uracil-DNA_glycosylase-like_sf"/>
</dbReference>
<dbReference type="CDD" id="cd10035">
    <property type="entry name" value="UDG_like"/>
    <property type="match status" value="1"/>
</dbReference>
<evidence type="ECO:0000313" key="3">
    <source>
        <dbReference type="Proteomes" id="UP000295805"/>
    </source>
</evidence>
<feature type="compositionally biased region" description="Basic and acidic residues" evidence="1">
    <location>
        <begin position="347"/>
        <end position="356"/>
    </location>
</feature>
<dbReference type="Proteomes" id="UP000295805">
    <property type="component" value="Unassembled WGS sequence"/>
</dbReference>
<name>A0A4R3ZSA5_9ACTN</name>
<dbReference type="AlphaFoldDB" id="A0A4R3ZSA5"/>
<dbReference type="EMBL" id="SMCX01000015">
    <property type="protein sequence ID" value="TCW23127.1"/>
    <property type="molecule type" value="Genomic_DNA"/>
</dbReference>
<sequence length="356" mass="38227">MDEPYTTAGITLADMRTGPFVPGRNADAHALALKKSHLRDPHVAAVNALADAIADAEGIDRGSVPYVDPQLGGVEARVLVLLDNPSTKAEAGTGSGLLSLENDDRTARNCAAFYNDLELAPGLFVHWNVAPAPIAGVKNGGSSPDERERGAAWLRELVDLLPDLRVVLLMGEHARDGWKRTGLSLPGLHIPEDVPHPSQRGLNNREGRVRLRRALLEVAEVVGGKRPVASSDTGQGTSPDPTVAPAMAESLVWAWWPTFEHYCAPGSSPRGVSSDFKTIERAIDHSELPTGKWGVIARRSGPDWTIVARRKNGRTVDLADYQAVKYDGARNGGSRGNLGPVPPGHELTMRTRDLDT</sequence>
<accession>A0A4R3ZSA5</accession>
<feature type="region of interest" description="Disordered" evidence="1">
    <location>
        <begin position="330"/>
        <end position="356"/>
    </location>
</feature>
<evidence type="ECO:0000256" key="1">
    <source>
        <dbReference type="SAM" id="MobiDB-lite"/>
    </source>
</evidence>
<proteinExistence type="predicted"/>
<organism evidence="2 3">
    <name type="scientific">Dietzia cinnamea</name>
    <dbReference type="NCBI Taxonomy" id="321318"/>
    <lineage>
        <taxon>Bacteria</taxon>
        <taxon>Bacillati</taxon>
        <taxon>Actinomycetota</taxon>
        <taxon>Actinomycetes</taxon>
        <taxon>Mycobacteriales</taxon>
        <taxon>Dietziaceae</taxon>
        <taxon>Dietzia</taxon>
    </lineage>
</organism>
<dbReference type="SUPFAM" id="SSF52141">
    <property type="entry name" value="Uracil-DNA glycosylase-like"/>
    <property type="match status" value="1"/>
</dbReference>
<comment type="caution">
    <text evidence="2">The sequence shown here is derived from an EMBL/GenBank/DDBJ whole genome shotgun (WGS) entry which is preliminary data.</text>
</comment>